<sequence>MDQIKQHNNRTLVQFSQFPISKKSIQILLFSISLFSFLLSCSPLGHFLSSVSMQLFSYTSDRNYIFLVCNGILVFLVKNSGMTDTCSSSTDPNYEHAKQDKNEDERGRECENLVTDGDGESEILTTQQDGIEEEEEEEEEEEDEFVVVYHEEEENGLLSAEELNKKCEDFIRKVKEGIKIEAQQLIIV</sequence>
<evidence type="ECO:0000313" key="2">
    <source>
        <dbReference type="Proteomes" id="UP001060215"/>
    </source>
</evidence>
<accession>A0ACC0HE53</accession>
<protein>
    <submittedName>
        <fullName evidence="1">Uncharacterized protein</fullName>
    </submittedName>
</protein>
<dbReference type="EMBL" id="CM045762">
    <property type="protein sequence ID" value="KAI8011867.1"/>
    <property type="molecule type" value="Genomic_DNA"/>
</dbReference>
<comment type="caution">
    <text evidence="1">The sequence shown here is derived from an EMBL/GenBank/DDBJ whole genome shotgun (WGS) entry which is preliminary data.</text>
</comment>
<evidence type="ECO:0000313" key="1">
    <source>
        <dbReference type="EMBL" id="KAI8011867.1"/>
    </source>
</evidence>
<name>A0ACC0HE53_9ERIC</name>
<reference evidence="1 2" key="1">
    <citation type="journal article" date="2022" name="Plant J.">
        <title>Chromosome-level genome of Camellia lanceoleosa provides a valuable resource for understanding genome evolution and self-incompatibility.</title>
        <authorList>
            <person name="Gong W."/>
            <person name="Xiao S."/>
            <person name="Wang L."/>
            <person name="Liao Z."/>
            <person name="Chang Y."/>
            <person name="Mo W."/>
            <person name="Hu G."/>
            <person name="Li W."/>
            <person name="Zhao G."/>
            <person name="Zhu H."/>
            <person name="Hu X."/>
            <person name="Ji K."/>
            <person name="Xiang X."/>
            <person name="Song Q."/>
            <person name="Yuan D."/>
            <person name="Jin S."/>
            <person name="Zhang L."/>
        </authorList>
    </citation>
    <scope>NUCLEOTIDE SEQUENCE [LARGE SCALE GENOMIC DNA]</scope>
    <source>
        <strain evidence="1">SQ_2022a</strain>
    </source>
</reference>
<dbReference type="Proteomes" id="UP001060215">
    <property type="component" value="Chromosome 5"/>
</dbReference>
<gene>
    <name evidence="1" type="ORF">LOK49_LG06G00865</name>
</gene>
<proteinExistence type="predicted"/>
<keyword evidence="2" id="KW-1185">Reference proteome</keyword>
<organism evidence="1 2">
    <name type="scientific">Camellia lanceoleosa</name>
    <dbReference type="NCBI Taxonomy" id="1840588"/>
    <lineage>
        <taxon>Eukaryota</taxon>
        <taxon>Viridiplantae</taxon>
        <taxon>Streptophyta</taxon>
        <taxon>Embryophyta</taxon>
        <taxon>Tracheophyta</taxon>
        <taxon>Spermatophyta</taxon>
        <taxon>Magnoliopsida</taxon>
        <taxon>eudicotyledons</taxon>
        <taxon>Gunneridae</taxon>
        <taxon>Pentapetalae</taxon>
        <taxon>asterids</taxon>
        <taxon>Ericales</taxon>
        <taxon>Theaceae</taxon>
        <taxon>Camellia</taxon>
    </lineage>
</organism>